<evidence type="ECO:0000256" key="12">
    <source>
        <dbReference type="ARBA" id="ARBA00023204"/>
    </source>
</evidence>
<evidence type="ECO:0000256" key="9">
    <source>
        <dbReference type="ARBA" id="ARBA00022801"/>
    </source>
</evidence>
<dbReference type="InterPro" id="IPR015797">
    <property type="entry name" value="NUDIX_hydrolase-like_dom_sf"/>
</dbReference>
<dbReference type="InterPro" id="IPR005760">
    <property type="entry name" value="A/G_AdeGlyc_MutY"/>
</dbReference>
<dbReference type="CDD" id="cd00056">
    <property type="entry name" value="ENDO3c"/>
    <property type="match status" value="1"/>
</dbReference>
<comment type="catalytic activity">
    <reaction evidence="1 14">
        <text>Hydrolyzes free adenine bases from 7,8-dihydro-8-oxoguanine:adenine mismatched double-stranded DNA, leaving an apurinic site.</text>
        <dbReference type="EC" id="3.2.2.31"/>
    </reaction>
</comment>
<evidence type="ECO:0000256" key="14">
    <source>
        <dbReference type="RuleBase" id="RU365096"/>
    </source>
</evidence>
<dbReference type="InterPro" id="IPR023170">
    <property type="entry name" value="HhH_base_excis_C"/>
</dbReference>
<dbReference type="Pfam" id="PF14815">
    <property type="entry name" value="NUDIX_4"/>
    <property type="match status" value="1"/>
</dbReference>
<dbReference type="GO" id="GO:0006298">
    <property type="term" value="P:mismatch repair"/>
    <property type="evidence" value="ECO:0007669"/>
    <property type="project" value="TreeGrafter"/>
</dbReference>
<dbReference type="FunFam" id="1.10.340.30:FF:000002">
    <property type="entry name" value="Adenine DNA glycosylase"/>
    <property type="match status" value="1"/>
</dbReference>
<dbReference type="NCBIfam" id="TIGR01084">
    <property type="entry name" value="mutY"/>
    <property type="match status" value="1"/>
</dbReference>
<organism evidence="16 17">
    <name type="scientific">Aureibacter tunicatorum</name>
    <dbReference type="NCBI Taxonomy" id="866807"/>
    <lineage>
        <taxon>Bacteria</taxon>
        <taxon>Pseudomonadati</taxon>
        <taxon>Bacteroidota</taxon>
        <taxon>Cytophagia</taxon>
        <taxon>Cytophagales</taxon>
        <taxon>Persicobacteraceae</taxon>
        <taxon>Aureibacter</taxon>
    </lineage>
</organism>
<feature type="domain" description="HhH-GPD" evidence="15">
    <location>
        <begin position="43"/>
        <end position="194"/>
    </location>
</feature>
<evidence type="ECO:0000313" key="16">
    <source>
        <dbReference type="EMBL" id="MDR6237103.1"/>
    </source>
</evidence>
<dbReference type="PANTHER" id="PTHR42944">
    <property type="entry name" value="ADENINE DNA GLYCOSYLASE"/>
    <property type="match status" value="1"/>
</dbReference>
<protein>
    <recommendedName>
        <fullName evidence="5 14">Adenine DNA glycosylase</fullName>
        <ecNumber evidence="4 14">3.2.2.31</ecNumber>
    </recommendedName>
</protein>
<evidence type="ECO:0000256" key="6">
    <source>
        <dbReference type="ARBA" id="ARBA00022485"/>
    </source>
</evidence>
<sequence length="366" mass="42596">MENSTSNKQHFSNTLINWYHQNKRNLPWRNTTSAYHIWLSEIILQQTRVSQGLPYYQQFTEKFPTIQDLANAQEDEVMRTWQGLGYYSRARNLHKCAKIITENFLGKFPESYKELLKLPGIGPYTGAAIASFAFKEPVPAIDGNAYRVLSRVFGLDHDLSESKTFRKFFEASGQLIPDNNPDDYNQAIMEFGAMHCTPKNPNCQECPFISSCFAYENNQQHLLPVKTKKTKVSKRHMNYLVFRHADTFFMKQRSGKDIWQGLYDFYCLESENNPDINEIEDKLLFSLLNSGAIVEHESTVYKHVLSHRQLFIRFYVIDVQSSANVQMLEQSDLIAFEKETLEEIPKPIIIDKFLKIYNGEQNLLIL</sequence>
<accession>A0AAE4BQM4</accession>
<dbReference type="GO" id="GO:0051539">
    <property type="term" value="F:4 iron, 4 sulfur cluster binding"/>
    <property type="evidence" value="ECO:0007669"/>
    <property type="project" value="UniProtKB-UniRule"/>
</dbReference>
<dbReference type="InterPro" id="IPR044298">
    <property type="entry name" value="MIG/MutY"/>
</dbReference>
<evidence type="ECO:0000256" key="3">
    <source>
        <dbReference type="ARBA" id="ARBA00008343"/>
    </source>
</evidence>
<dbReference type="EMBL" id="JAVDQD010000001">
    <property type="protein sequence ID" value="MDR6237103.1"/>
    <property type="molecule type" value="Genomic_DNA"/>
</dbReference>
<evidence type="ECO:0000256" key="1">
    <source>
        <dbReference type="ARBA" id="ARBA00000843"/>
    </source>
</evidence>
<dbReference type="SUPFAM" id="SSF55811">
    <property type="entry name" value="Nudix"/>
    <property type="match status" value="1"/>
</dbReference>
<dbReference type="PROSITE" id="PS01155">
    <property type="entry name" value="ENDONUCLEASE_III_2"/>
    <property type="match status" value="1"/>
</dbReference>
<dbReference type="AlphaFoldDB" id="A0AAE4BQM4"/>
<dbReference type="Pfam" id="PF00633">
    <property type="entry name" value="HHH"/>
    <property type="match status" value="1"/>
</dbReference>
<dbReference type="GO" id="GO:0046872">
    <property type="term" value="F:metal ion binding"/>
    <property type="evidence" value="ECO:0007669"/>
    <property type="project" value="UniProtKB-UniRule"/>
</dbReference>
<dbReference type="GO" id="GO:0035485">
    <property type="term" value="F:adenine/guanine mispair binding"/>
    <property type="evidence" value="ECO:0007669"/>
    <property type="project" value="TreeGrafter"/>
</dbReference>
<dbReference type="PANTHER" id="PTHR42944:SF1">
    <property type="entry name" value="ADENINE DNA GLYCOSYLASE"/>
    <property type="match status" value="1"/>
</dbReference>
<comment type="function">
    <text evidence="2">Adenine glycosylase active on G-A mispairs. MutY also corrects error-prone DNA synthesis past GO lesions which are due to the oxidatively damaged form of guanine: 7,8-dihydro-8-oxoguanine (8-oxo-dGTP).</text>
</comment>
<evidence type="ECO:0000256" key="10">
    <source>
        <dbReference type="ARBA" id="ARBA00023004"/>
    </source>
</evidence>
<comment type="similarity">
    <text evidence="3 14">Belongs to the Nth/MutY family.</text>
</comment>
<dbReference type="InterPro" id="IPR000445">
    <property type="entry name" value="HhH_motif"/>
</dbReference>
<dbReference type="InterPro" id="IPR004036">
    <property type="entry name" value="Endonuclease-III-like_CS2"/>
</dbReference>
<evidence type="ECO:0000256" key="4">
    <source>
        <dbReference type="ARBA" id="ARBA00012045"/>
    </source>
</evidence>
<evidence type="ECO:0000256" key="13">
    <source>
        <dbReference type="ARBA" id="ARBA00023295"/>
    </source>
</evidence>
<dbReference type="EC" id="3.2.2.31" evidence="4 14"/>
<evidence type="ECO:0000256" key="2">
    <source>
        <dbReference type="ARBA" id="ARBA00002933"/>
    </source>
</evidence>
<comment type="cofactor">
    <cofactor evidence="14">
        <name>[4Fe-4S] cluster</name>
        <dbReference type="ChEBI" id="CHEBI:49883"/>
    </cofactor>
    <text evidence="14">Binds 1 [4Fe-4S] cluster.</text>
</comment>
<evidence type="ECO:0000256" key="5">
    <source>
        <dbReference type="ARBA" id="ARBA00022023"/>
    </source>
</evidence>
<evidence type="ECO:0000256" key="8">
    <source>
        <dbReference type="ARBA" id="ARBA00022763"/>
    </source>
</evidence>
<dbReference type="InterPro" id="IPR011257">
    <property type="entry name" value="DNA_glycosylase"/>
</dbReference>
<keyword evidence="7" id="KW-0479">Metal-binding</keyword>
<evidence type="ECO:0000256" key="7">
    <source>
        <dbReference type="ARBA" id="ARBA00022723"/>
    </source>
</evidence>
<dbReference type="CDD" id="cd03431">
    <property type="entry name" value="NUDIX_DNA_Glycosylase_C-MutY"/>
    <property type="match status" value="1"/>
</dbReference>
<dbReference type="Gene3D" id="3.90.79.10">
    <property type="entry name" value="Nucleoside Triphosphate Pyrophosphohydrolase"/>
    <property type="match status" value="1"/>
</dbReference>
<evidence type="ECO:0000313" key="17">
    <source>
        <dbReference type="Proteomes" id="UP001185092"/>
    </source>
</evidence>
<keyword evidence="10 14" id="KW-0408">Iron</keyword>
<dbReference type="RefSeq" id="WP_309936540.1">
    <property type="nucleotide sequence ID" value="NZ_AP025305.1"/>
</dbReference>
<comment type="caution">
    <text evidence="16">The sequence shown here is derived from an EMBL/GenBank/DDBJ whole genome shotgun (WGS) entry which is preliminary data.</text>
</comment>
<dbReference type="GO" id="GO:0006284">
    <property type="term" value="P:base-excision repair"/>
    <property type="evidence" value="ECO:0007669"/>
    <property type="project" value="UniProtKB-UniRule"/>
</dbReference>
<keyword evidence="13 14" id="KW-0326">Glycosidase</keyword>
<dbReference type="SMART" id="SM00478">
    <property type="entry name" value="ENDO3c"/>
    <property type="match status" value="1"/>
</dbReference>
<gene>
    <name evidence="16" type="ORF">HNQ88_000079</name>
</gene>
<proteinExistence type="inferred from homology"/>
<keyword evidence="6" id="KW-0004">4Fe-4S</keyword>
<dbReference type="SUPFAM" id="SSF48150">
    <property type="entry name" value="DNA-glycosylase"/>
    <property type="match status" value="1"/>
</dbReference>
<keyword evidence="12" id="KW-0234">DNA repair</keyword>
<dbReference type="GO" id="GO:0034039">
    <property type="term" value="F:8-oxo-7,8-dihydroguanine DNA N-glycosylase activity"/>
    <property type="evidence" value="ECO:0007669"/>
    <property type="project" value="TreeGrafter"/>
</dbReference>
<evidence type="ECO:0000259" key="15">
    <source>
        <dbReference type="SMART" id="SM00478"/>
    </source>
</evidence>
<keyword evidence="11" id="KW-0411">Iron-sulfur</keyword>
<dbReference type="Proteomes" id="UP001185092">
    <property type="component" value="Unassembled WGS sequence"/>
</dbReference>
<dbReference type="InterPro" id="IPR029119">
    <property type="entry name" value="MutY_C"/>
</dbReference>
<dbReference type="Gene3D" id="1.10.340.30">
    <property type="entry name" value="Hypothetical protein, domain 2"/>
    <property type="match status" value="1"/>
</dbReference>
<evidence type="ECO:0000256" key="11">
    <source>
        <dbReference type="ARBA" id="ARBA00023014"/>
    </source>
</evidence>
<reference evidence="16" key="1">
    <citation type="submission" date="2023-07" db="EMBL/GenBank/DDBJ databases">
        <title>Genomic Encyclopedia of Type Strains, Phase IV (KMG-IV): sequencing the most valuable type-strain genomes for metagenomic binning, comparative biology and taxonomic classification.</title>
        <authorList>
            <person name="Goeker M."/>
        </authorList>
    </citation>
    <scope>NUCLEOTIDE SEQUENCE</scope>
    <source>
        <strain evidence="16">DSM 26174</strain>
    </source>
</reference>
<dbReference type="Gene3D" id="1.10.1670.10">
    <property type="entry name" value="Helix-hairpin-Helix base-excision DNA repair enzymes (C-terminal)"/>
    <property type="match status" value="1"/>
</dbReference>
<dbReference type="GO" id="GO:0000701">
    <property type="term" value="F:purine-specific mismatch base pair DNA N-glycosylase activity"/>
    <property type="evidence" value="ECO:0007669"/>
    <property type="project" value="UniProtKB-EC"/>
</dbReference>
<dbReference type="InterPro" id="IPR003265">
    <property type="entry name" value="HhH-GPD_domain"/>
</dbReference>
<dbReference type="GO" id="GO:0032357">
    <property type="term" value="F:oxidized purine DNA binding"/>
    <property type="evidence" value="ECO:0007669"/>
    <property type="project" value="TreeGrafter"/>
</dbReference>
<keyword evidence="17" id="KW-1185">Reference proteome</keyword>
<dbReference type="Pfam" id="PF00730">
    <property type="entry name" value="HhH-GPD"/>
    <property type="match status" value="1"/>
</dbReference>
<keyword evidence="8 14" id="KW-0227">DNA damage</keyword>
<keyword evidence="9 16" id="KW-0378">Hydrolase</keyword>
<name>A0AAE4BQM4_9BACT</name>